<protein>
    <submittedName>
        <fullName evidence="1">Uncharacterized protein</fullName>
    </submittedName>
</protein>
<evidence type="ECO:0000313" key="1">
    <source>
        <dbReference type="EMBL" id="KAK8884117.1"/>
    </source>
</evidence>
<dbReference type="EMBL" id="JAPFFF010000008">
    <property type="protein sequence ID" value="KAK8884117.1"/>
    <property type="molecule type" value="Genomic_DNA"/>
</dbReference>
<sequence>MSESYITVTYLPDVIEGKATKISKRVDDFDPDQLVSDFISDFALDINMQGGDLYLSFHQHRIPLETTFQENGIFGNGEDLELFTENIPA</sequence>
<proteinExistence type="predicted"/>
<name>A0ABR2K0X2_9EUKA</name>
<reference evidence="1 2" key="1">
    <citation type="submission" date="2024-04" db="EMBL/GenBank/DDBJ databases">
        <title>Tritrichomonas musculus Genome.</title>
        <authorList>
            <person name="Alves-Ferreira E."/>
            <person name="Grigg M."/>
            <person name="Lorenzi H."/>
            <person name="Galac M."/>
        </authorList>
    </citation>
    <scope>NUCLEOTIDE SEQUENCE [LARGE SCALE GENOMIC DNA]</scope>
    <source>
        <strain evidence="1 2">EAF2021</strain>
    </source>
</reference>
<evidence type="ECO:0000313" key="2">
    <source>
        <dbReference type="Proteomes" id="UP001470230"/>
    </source>
</evidence>
<comment type="caution">
    <text evidence="1">The sequence shown here is derived from an EMBL/GenBank/DDBJ whole genome shotgun (WGS) entry which is preliminary data.</text>
</comment>
<dbReference type="Proteomes" id="UP001470230">
    <property type="component" value="Unassembled WGS sequence"/>
</dbReference>
<accession>A0ABR2K0X2</accession>
<gene>
    <name evidence="1" type="ORF">M9Y10_043222</name>
</gene>
<keyword evidence="2" id="KW-1185">Reference proteome</keyword>
<organism evidence="1 2">
    <name type="scientific">Tritrichomonas musculus</name>
    <dbReference type="NCBI Taxonomy" id="1915356"/>
    <lineage>
        <taxon>Eukaryota</taxon>
        <taxon>Metamonada</taxon>
        <taxon>Parabasalia</taxon>
        <taxon>Tritrichomonadida</taxon>
        <taxon>Tritrichomonadidae</taxon>
        <taxon>Tritrichomonas</taxon>
    </lineage>
</organism>